<dbReference type="InterPro" id="IPR039432">
    <property type="entry name" value="SRP9_dom"/>
</dbReference>
<dbReference type="PANTHER" id="PTHR12834:SF12">
    <property type="entry name" value="SIGNAL RECOGNITION PARTICLE 9 KDA PROTEIN"/>
    <property type="match status" value="1"/>
</dbReference>
<feature type="region of interest" description="Disordered" evidence="1">
    <location>
        <begin position="126"/>
        <end position="172"/>
    </location>
</feature>
<dbReference type="Pfam" id="PF05486">
    <property type="entry name" value="SRP9-21"/>
    <property type="match status" value="1"/>
</dbReference>
<accession>A0A3D8T826</accession>
<feature type="compositionally biased region" description="Basic residues" evidence="1">
    <location>
        <begin position="50"/>
        <end position="59"/>
    </location>
</feature>
<keyword evidence="4" id="KW-1185">Reference proteome</keyword>
<sequence length="172" mass="18215">MPYLETAQSWLTQSTLLIQARPSTAPNVTLQTRITTKYTIAHAADSPKAPVKKSSRAQKTKVAGTEATPASTENTPPVRAILILKTYDPISGATLKYSTNKAAEVSRLIQIVGRLARPMAGLPEVKDEAIPDADAVEGTGTATPVVEQPQEKPKAGVSQGQSGKKGKKKGKK</sequence>
<evidence type="ECO:0000259" key="2">
    <source>
        <dbReference type="Pfam" id="PF05486"/>
    </source>
</evidence>
<protein>
    <recommendedName>
        <fullName evidence="2">SRP9 domain-containing protein</fullName>
    </recommendedName>
</protein>
<dbReference type="GO" id="GO:0005786">
    <property type="term" value="C:signal recognition particle, endoplasmic reticulum targeting"/>
    <property type="evidence" value="ECO:0007669"/>
    <property type="project" value="TreeGrafter"/>
</dbReference>
<dbReference type="EMBL" id="PDLN01000001">
    <property type="protein sequence ID" value="RDW94690.1"/>
    <property type="molecule type" value="Genomic_DNA"/>
</dbReference>
<proteinExistence type="predicted"/>
<gene>
    <name evidence="3" type="ORF">BP5796_00453</name>
</gene>
<dbReference type="InterPro" id="IPR039914">
    <property type="entry name" value="SRP9-like"/>
</dbReference>
<feature type="domain" description="SRP9" evidence="2">
    <location>
        <begin position="5"/>
        <end position="119"/>
    </location>
</feature>
<evidence type="ECO:0000313" key="4">
    <source>
        <dbReference type="Proteomes" id="UP000256328"/>
    </source>
</evidence>
<dbReference type="OrthoDB" id="5419752at2759"/>
<feature type="region of interest" description="Disordered" evidence="1">
    <location>
        <begin position="45"/>
        <end position="74"/>
    </location>
</feature>
<dbReference type="Proteomes" id="UP000256328">
    <property type="component" value="Unassembled WGS sequence"/>
</dbReference>
<dbReference type="AlphaFoldDB" id="A0A3D8T826"/>
<name>A0A3D8T826_9HELO</name>
<comment type="caution">
    <text evidence="3">The sequence shown here is derived from an EMBL/GenBank/DDBJ whole genome shotgun (WGS) entry which is preliminary data.</text>
</comment>
<dbReference type="PANTHER" id="PTHR12834">
    <property type="entry name" value="SIGNAL RECOGNITION PARTICLE 9 KDA PROTEIN"/>
    <property type="match status" value="1"/>
</dbReference>
<reference evidence="3 4" key="1">
    <citation type="journal article" date="2018" name="IMA Fungus">
        <title>IMA Genome-F 9: Draft genome sequence of Annulohypoxylon stygium, Aspergillus mulundensis, Berkeleyomyces basicola (syn. Thielaviopsis basicola), Ceratocystis smalleyi, two Cercospora beticola strains, Coleophoma cylindrospora, Fusarium fracticaudum, Phialophora cf. hyalina, and Morchella septimelata.</title>
        <authorList>
            <person name="Wingfield B.D."/>
            <person name="Bills G.F."/>
            <person name="Dong Y."/>
            <person name="Huang W."/>
            <person name="Nel W.J."/>
            <person name="Swalarsk-Parry B.S."/>
            <person name="Vaghefi N."/>
            <person name="Wilken P.M."/>
            <person name="An Z."/>
            <person name="de Beer Z.W."/>
            <person name="De Vos L."/>
            <person name="Chen L."/>
            <person name="Duong T.A."/>
            <person name="Gao Y."/>
            <person name="Hammerbacher A."/>
            <person name="Kikkert J.R."/>
            <person name="Li Y."/>
            <person name="Li H."/>
            <person name="Li K."/>
            <person name="Li Q."/>
            <person name="Liu X."/>
            <person name="Ma X."/>
            <person name="Naidoo K."/>
            <person name="Pethybridge S.J."/>
            <person name="Sun J."/>
            <person name="Steenkamp E.T."/>
            <person name="van der Nest M.A."/>
            <person name="van Wyk S."/>
            <person name="Wingfield M.J."/>
            <person name="Xiong C."/>
            <person name="Yue Q."/>
            <person name="Zhang X."/>
        </authorList>
    </citation>
    <scope>NUCLEOTIDE SEQUENCE [LARGE SCALE GENOMIC DNA]</scope>
    <source>
        <strain evidence="3 4">BP5796</strain>
    </source>
</reference>
<evidence type="ECO:0000256" key="1">
    <source>
        <dbReference type="SAM" id="MobiDB-lite"/>
    </source>
</evidence>
<dbReference type="GO" id="GO:0006614">
    <property type="term" value="P:SRP-dependent cotranslational protein targeting to membrane"/>
    <property type="evidence" value="ECO:0007669"/>
    <property type="project" value="InterPro"/>
</dbReference>
<evidence type="ECO:0000313" key="3">
    <source>
        <dbReference type="EMBL" id="RDW94690.1"/>
    </source>
</evidence>
<organism evidence="3 4">
    <name type="scientific">Coleophoma crateriformis</name>
    <dbReference type="NCBI Taxonomy" id="565419"/>
    <lineage>
        <taxon>Eukaryota</taxon>
        <taxon>Fungi</taxon>
        <taxon>Dikarya</taxon>
        <taxon>Ascomycota</taxon>
        <taxon>Pezizomycotina</taxon>
        <taxon>Leotiomycetes</taxon>
        <taxon>Helotiales</taxon>
        <taxon>Dermateaceae</taxon>
        <taxon>Coleophoma</taxon>
    </lineage>
</organism>